<keyword evidence="2" id="KW-0378">Hydrolase</keyword>
<dbReference type="Gene3D" id="3.40.50.300">
    <property type="entry name" value="P-loop containing nucleotide triphosphate hydrolases"/>
    <property type="match status" value="1"/>
</dbReference>
<evidence type="ECO:0000259" key="1">
    <source>
        <dbReference type="Pfam" id="PF00270"/>
    </source>
</evidence>
<organism evidence="2">
    <name type="scientific">gut metagenome</name>
    <dbReference type="NCBI Taxonomy" id="749906"/>
    <lineage>
        <taxon>unclassified sequences</taxon>
        <taxon>metagenomes</taxon>
        <taxon>organismal metagenomes</taxon>
    </lineage>
</organism>
<keyword evidence="2" id="KW-0067">ATP-binding</keyword>
<dbReference type="GO" id="GO:0003676">
    <property type="term" value="F:nucleic acid binding"/>
    <property type="evidence" value="ECO:0007669"/>
    <property type="project" value="InterPro"/>
</dbReference>
<sequence>MPAVDSSFSRPQAHPNNRDRALTAKAVNSFQATEIFFLTLITTRVFSFAYWFPAWNPKDTPLNQMTEEITTSLLTKVLEWIPEHWHERINSSGTLLKIILEEALSDRDLRITGGAGAARAESALIAAFQKVLNRQEGKRFSTLVICPSRDSEELMSNVAEDMASKTALVVRATAPFRTKTSLISAFETPADVIITSLHGLEKLLDNHLLSFEQIRTVILDDIEWFQCLGELRQLERLTEMLPAACQMIGITAQGELNTRIVNLLHAPVICRAPELELTPLSIRERLIVVS</sequence>
<keyword evidence="2" id="KW-0347">Helicase</keyword>
<feature type="domain" description="DEAD/DEAH-box helicase" evidence="1">
    <location>
        <begin position="99"/>
        <end position="252"/>
    </location>
</feature>
<dbReference type="InterPro" id="IPR027417">
    <property type="entry name" value="P-loop_NTPase"/>
</dbReference>
<reference evidence="2" key="1">
    <citation type="journal article" date="2012" name="PLoS ONE">
        <title>Gene sets for utilization of primary and secondary nutrition supplies in the distal gut of endangered iberian lynx.</title>
        <authorList>
            <person name="Alcaide M."/>
            <person name="Messina E."/>
            <person name="Richter M."/>
            <person name="Bargiela R."/>
            <person name="Peplies J."/>
            <person name="Huws S.A."/>
            <person name="Newbold C.J."/>
            <person name="Golyshin P.N."/>
            <person name="Simon M.A."/>
            <person name="Lopez G."/>
            <person name="Yakimov M.M."/>
            <person name="Ferrer M."/>
        </authorList>
    </citation>
    <scope>NUCLEOTIDE SEQUENCE</scope>
</reference>
<dbReference type="Pfam" id="PF00270">
    <property type="entry name" value="DEAD"/>
    <property type="match status" value="1"/>
</dbReference>
<proteinExistence type="predicted"/>
<protein>
    <submittedName>
        <fullName evidence="2">Protein containing DNA/RNA helicase, DEAD/DEAH box type</fullName>
    </submittedName>
</protein>
<dbReference type="InterPro" id="IPR011545">
    <property type="entry name" value="DEAD/DEAH_box_helicase_dom"/>
</dbReference>
<name>J9G095_9ZZZZ</name>
<accession>J9G095</accession>
<dbReference type="EMBL" id="AMCI01003288">
    <property type="protein sequence ID" value="EJX00642.1"/>
    <property type="molecule type" value="Genomic_DNA"/>
</dbReference>
<evidence type="ECO:0000313" key="2">
    <source>
        <dbReference type="EMBL" id="EJX00642.1"/>
    </source>
</evidence>
<dbReference type="AlphaFoldDB" id="J9G095"/>
<comment type="caution">
    <text evidence="2">The sequence shown here is derived from an EMBL/GenBank/DDBJ whole genome shotgun (WGS) entry which is preliminary data.</text>
</comment>
<gene>
    <name evidence="2" type="ORF">EVA_11252</name>
</gene>
<dbReference type="GO" id="GO:0005524">
    <property type="term" value="F:ATP binding"/>
    <property type="evidence" value="ECO:0007669"/>
    <property type="project" value="InterPro"/>
</dbReference>
<feature type="non-terminal residue" evidence="2">
    <location>
        <position position="290"/>
    </location>
</feature>
<dbReference type="GO" id="GO:0004386">
    <property type="term" value="F:helicase activity"/>
    <property type="evidence" value="ECO:0007669"/>
    <property type="project" value="UniProtKB-KW"/>
</dbReference>
<keyword evidence="2" id="KW-0547">Nucleotide-binding</keyword>
<dbReference type="SUPFAM" id="SSF52540">
    <property type="entry name" value="P-loop containing nucleoside triphosphate hydrolases"/>
    <property type="match status" value="1"/>
</dbReference>